<dbReference type="InterPro" id="IPR039505">
    <property type="entry name" value="DRC1/2_N"/>
</dbReference>
<evidence type="ECO:0000256" key="3">
    <source>
        <dbReference type="ARBA" id="ARBA00022846"/>
    </source>
</evidence>
<dbReference type="PANTHER" id="PTHR21625">
    <property type="entry name" value="NYD-SP28 PROTEIN"/>
    <property type="match status" value="1"/>
</dbReference>
<evidence type="ECO:0000256" key="7">
    <source>
        <dbReference type="ARBA" id="ARBA00023273"/>
    </source>
</evidence>
<evidence type="ECO:0000313" key="15">
    <source>
        <dbReference type="EMBL" id="JAC64421.1"/>
    </source>
</evidence>
<organism evidence="15">
    <name type="scientific">Tetraselmis sp. GSL018</name>
    <dbReference type="NCBI Taxonomy" id="582737"/>
    <lineage>
        <taxon>Eukaryota</taxon>
        <taxon>Viridiplantae</taxon>
        <taxon>Chlorophyta</taxon>
        <taxon>core chlorophytes</taxon>
        <taxon>Chlorodendrophyceae</taxon>
        <taxon>Chlorodendrales</taxon>
        <taxon>Chlorodendraceae</taxon>
        <taxon>Tetraselmis</taxon>
    </lineage>
</organism>
<comment type="similarity">
    <text evidence="9">Belongs to the DRC2 family.</text>
</comment>
<comment type="subcellular location">
    <subcellularLocation>
        <location evidence="1">Cytoplasm</location>
        <location evidence="1">Cytoskeleton</location>
        <location evidence="1">Flagellum axoneme</location>
    </subcellularLocation>
    <subcellularLocation>
        <location evidence="8">Cytoplasm</location>
        <location evidence="8">Cytoskeleton</location>
        <location evidence="8">Flagellum basal body</location>
    </subcellularLocation>
</comment>
<name>A0A061R1K0_9CHLO</name>
<keyword evidence="3 15" id="KW-0282">Flagellum</keyword>
<evidence type="ECO:0000256" key="13">
    <source>
        <dbReference type="SAM" id="MobiDB-lite"/>
    </source>
</evidence>
<comment type="function">
    <text evidence="11">Component of the nexin-dynein regulatory complex (N-DRC), a key regulator of ciliary/flagellar motility which maintains the alignment and integrity of the distal axoneme and regulates microtubule sliding in motile axonemes. Plays a critical role in the assembly of N-DRC and also stabilizes the assembly of multiple inner dynein arms and radial spokes. Coassembles with DRC1 to form a central scaffold needed for assembly of the N-DRC and its attachment to the outer doublet microtubules.</text>
</comment>
<dbReference type="GO" id="GO:0060285">
    <property type="term" value="P:cilium-dependent cell motility"/>
    <property type="evidence" value="ECO:0007669"/>
    <property type="project" value="TreeGrafter"/>
</dbReference>
<feature type="region of interest" description="Disordered" evidence="13">
    <location>
        <begin position="366"/>
        <end position="417"/>
    </location>
</feature>
<feature type="domain" description="Dynein regulatory complex protein 1/2 N-terminal" evidence="14">
    <location>
        <begin position="29"/>
        <end position="127"/>
    </location>
</feature>
<protein>
    <recommendedName>
        <fullName evidence="10">Dynein regulatory complex subunit 2</fullName>
    </recommendedName>
</protein>
<evidence type="ECO:0000256" key="5">
    <source>
        <dbReference type="ARBA" id="ARBA00023069"/>
    </source>
</evidence>
<dbReference type="GO" id="GO:0005858">
    <property type="term" value="C:axonemal dynein complex"/>
    <property type="evidence" value="ECO:0007669"/>
    <property type="project" value="InterPro"/>
</dbReference>
<dbReference type="GO" id="GO:0070286">
    <property type="term" value="P:axonemal dynein complex assembly"/>
    <property type="evidence" value="ECO:0007669"/>
    <property type="project" value="InterPro"/>
</dbReference>
<evidence type="ECO:0000256" key="4">
    <source>
        <dbReference type="ARBA" id="ARBA00023054"/>
    </source>
</evidence>
<feature type="coiled-coil region" evidence="12">
    <location>
        <begin position="76"/>
        <end position="237"/>
    </location>
</feature>
<dbReference type="PANTHER" id="PTHR21625:SF0">
    <property type="entry name" value="DYNEIN REGULATORY COMPLEX SUBUNIT 2"/>
    <property type="match status" value="1"/>
</dbReference>
<evidence type="ECO:0000256" key="12">
    <source>
        <dbReference type="SAM" id="Coils"/>
    </source>
</evidence>
<dbReference type="AlphaFoldDB" id="A0A061R1K0"/>
<evidence type="ECO:0000256" key="11">
    <source>
        <dbReference type="ARBA" id="ARBA00045865"/>
    </source>
</evidence>
<dbReference type="GO" id="GO:0003352">
    <property type="term" value="P:regulation of cilium movement"/>
    <property type="evidence" value="ECO:0007669"/>
    <property type="project" value="TreeGrafter"/>
</dbReference>
<sequence>MGAKKRGKKEAKPKIKETEEERQVRLEMEALAAEEENRRREEDARIALRERQLREERYSKINAIKIHNQWRKIMRMAKVEELRKDIEILSQNHEREVDRKDAIIQMLDRDLEDAEEQYQLSLRGHLRVVEGLLDLQYLRMKALQEEFNSDLKALEEEFDTERAEIENAHARQKKDMHDMMAKMEQEFQEAENEARHEFESVREEIKNRNSEEYNVLKIQLESTIEELERHFEHAHQAYLSSTEMRTAAFRQLTKNDAASARIIEKRMRKLVRLQDALAHWRTKIATNSKDWEERNRALRNEKDIMSKHYQALKGTMDRFRSAQADRLKTLSLSSGSAEENLKEKQDLAEQILKLAELCRKMETEQEKVLPFHPTSIPESTDDEQTKGEKSDSATAVDASEVSAGNSAKKPTHSSYGVDEQGRIVEEWDYLNRFFKRYNKVNIDEIAIDKEKDRLGKENEDLRAILKQYLDGVSVNEDVINNPANPLMIVNHRLQHTLKARNRQKGAVASGGQGSGGAGQLVEVNARQGQH</sequence>
<evidence type="ECO:0000256" key="1">
    <source>
        <dbReference type="ARBA" id="ARBA00004611"/>
    </source>
</evidence>
<evidence type="ECO:0000256" key="6">
    <source>
        <dbReference type="ARBA" id="ARBA00023212"/>
    </source>
</evidence>
<gene>
    <name evidence="15" type="ORF">TSPGSL018_18344</name>
</gene>
<keyword evidence="4 12" id="KW-0175">Coiled coil</keyword>
<dbReference type="EMBL" id="GBEZ01022420">
    <property type="protein sequence ID" value="JAC64421.1"/>
    <property type="molecule type" value="Transcribed_RNA"/>
</dbReference>
<keyword evidence="2" id="KW-0963">Cytoplasm</keyword>
<evidence type="ECO:0000256" key="2">
    <source>
        <dbReference type="ARBA" id="ARBA00022490"/>
    </source>
</evidence>
<proteinExistence type="inferred from homology"/>
<reference evidence="15" key="1">
    <citation type="submission" date="2014-05" db="EMBL/GenBank/DDBJ databases">
        <title>The transcriptome of the halophilic microalga Tetraselmis sp. GSL018 isolated from the Great Salt Lake, Utah.</title>
        <authorList>
            <person name="Jinkerson R.E."/>
            <person name="D'Adamo S."/>
            <person name="Posewitz M.C."/>
        </authorList>
    </citation>
    <scope>NUCLEOTIDE SEQUENCE</scope>
    <source>
        <strain evidence="15">GSL018</strain>
    </source>
</reference>
<feature type="region of interest" description="Disordered" evidence="13">
    <location>
        <begin position="502"/>
        <end position="530"/>
    </location>
</feature>
<evidence type="ECO:0000259" key="14">
    <source>
        <dbReference type="Pfam" id="PF14772"/>
    </source>
</evidence>
<evidence type="ECO:0000256" key="9">
    <source>
        <dbReference type="ARBA" id="ARBA00038424"/>
    </source>
</evidence>
<keyword evidence="7" id="KW-0966">Cell projection</keyword>
<feature type="region of interest" description="Disordered" evidence="13">
    <location>
        <begin position="1"/>
        <end position="23"/>
    </location>
</feature>
<feature type="compositionally biased region" description="Gly residues" evidence="13">
    <location>
        <begin position="508"/>
        <end position="518"/>
    </location>
</feature>
<feature type="compositionally biased region" description="Basic and acidic residues" evidence="13">
    <location>
        <begin position="10"/>
        <end position="23"/>
    </location>
</feature>
<evidence type="ECO:0000256" key="10">
    <source>
        <dbReference type="ARBA" id="ARBA00040899"/>
    </source>
</evidence>
<accession>A0A061R1K0</accession>
<keyword evidence="5" id="KW-0969">Cilium</keyword>
<dbReference type="InterPro" id="IPR039750">
    <property type="entry name" value="DRC1/DRC2"/>
</dbReference>
<evidence type="ECO:0000256" key="8">
    <source>
        <dbReference type="ARBA" id="ARBA00037841"/>
    </source>
</evidence>
<keyword evidence="6" id="KW-0206">Cytoskeleton</keyword>
<dbReference type="Pfam" id="PF14772">
    <property type="entry name" value="NYD-SP28"/>
    <property type="match status" value="1"/>
</dbReference>